<dbReference type="Proteomes" id="UP001063166">
    <property type="component" value="Unassembled WGS sequence"/>
</dbReference>
<dbReference type="AlphaFoldDB" id="A0A9P3PVN7"/>
<reference evidence="1" key="1">
    <citation type="submission" date="2022-07" db="EMBL/GenBank/DDBJ databases">
        <title>The genome of Lyophyllum shimeji provides insight into the initial evolution of ectomycorrhizal fungal genome.</title>
        <authorList>
            <person name="Kobayashi Y."/>
            <person name="Shibata T."/>
            <person name="Hirakawa H."/>
            <person name="Shigenobu S."/>
            <person name="Nishiyama T."/>
            <person name="Yamada A."/>
            <person name="Hasebe M."/>
            <person name="Kawaguchi M."/>
        </authorList>
    </citation>
    <scope>NUCLEOTIDE SEQUENCE</scope>
    <source>
        <strain evidence="1">AT787</strain>
    </source>
</reference>
<organism evidence="1 2">
    <name type="scientific">Lyophyllum shimeji</name>
    <name type="common">Hon-shimeji</name>
    <name type="synonym">Tricholoma shimeji</name>
    <dbReference type="NCBI Taxonomy" id="47721"/>
    <lineage>
        <taxon>Eukaryota</taxon>
        <taxon>Fungi</taxon>
        <taxon>Dikarya</taxon>
        <taxon>Basidiomycota</taxon>
        <taxon>Agaricomycotina</taxon>
        <taxon>Agaricomycetes</taxon>
        <taxon>Agaricomycetidae</taxon>
        <taxon>Agaricales</taxon>
        <taxon>Tricholomatineae</taxon>
        <taxon>Lyophyllaceae</taxon>
        <taxon>Lyophyllum</taxon>
    </lineage>
</organism>
<comment type="caution">
    <text evidence="1">The sequence shown here is derived from an EMBL/GenBank/DDBJ whole genome shotgun (WGS) entry which is preliminary data.</text>
</comment>
<protein>
    <submittedName>
        <fullName evidence="1">Uncharacterized protein</fullName>
    </submittedName>
</protein>
<gene>
    <name evidence="1" type="ORF">LshimejAT787_1203240</name>
</gene>
<dbReference type="OrthoDB" id="3032222at2759"/>
<evidence type="ECO:0000313" key="1">
    <source>
        <dbReference type="EMBL" id="GLB42875.1"/>
    </source>
</evidence>
<proteinExistence type="predicted"/>
<keyword evidence="2" id="KW-1185">Reference proteome</keyword>
<dbReference type="EMBL" id="BRPK01000012">
    <property type="protein sequence ID" value="GLB42875.1"/>
    <property type="molecule type" value="Genomic_DNA"/>
</dbReference>
<accession>A0A9P3PVN7</accession>
<sequence length="75" mass="8236">MAEQVCAICITACCDVFAGICVDFASLRHAFTENLCRCNCGKDEFAAEAAEREPLIPERLSILRAVLGILFARVR</sequence>
<name>A0A9P3PVN7_LYOSH</name>
<evidence type="ECO:0000313" key="2">
    <source>
        <dbReference type="Proteomes" id="UP001063166"/>
    </source>
</evidence>